<dbReference type="RefSeq" id="WP_166919473.1">
    <property type="nucleotide sequence ID" value="NZ_JAASRN010000002.1"/>
</dbReference>
<proteinExistence type="inferred from homology"/>
<comment type="similarity">
    <text evidence="2 5">Belongs to the RecX family.</text>
</comment>
<feature type="domain" description="RecX third three-helical" evidence="7">
    <location>
        <begin position="112"/>
        <end position="159"/>
    </location>
</feature>
<evidence type="ECO:0000313" key="9">
    <source>
        <dbReference type="Proteomes" id="UP000537126"/>
    </source>
</evidence>
<dbReference type="Pfam" id="PF21981">
    <property type="entry name" value="RecX_HTH3"/>
    <property type="match status" value="1"/>
</dbReference>
<dbReference type="InterPro" id="IPR003783">
    <property type="entry name" value="Regulatory_RecX"/>
</dbReference>
<evidence type="ECO:0000256" key="2">
    <source>
        <dbReference type="ARBA" id="ARBA00009695"/>
    </source>
</evidence>
<keyword evidence="9" id="KW-1185">Reference proteome</keyword>
<evidence type="ECO:0000259" key="7">
    <source>
        <dbReference type="Pfam" id="PF21981"/>
    </source>
</evidence>
<evidence type="ECO:0000256" key="5">
    <source>
        <dbReference type="HAMAP-Rule" id="MF_01114"/>
    </source>
</evidence>
<dbReference type="GO" id="GO:0006282">
    <property type="term" value="P:regulation of DNA repair"/>
    <property type="evidence" value="ECO:0007669"/>
    <property type="project" value="UniProtKB-UniRule"/>
</dbReference>
<organism evidence="8 9">
    <name type="scientific">Thermonema lapsum</name>
    <dbReference type="NCBI Taxonomy" id="28195"/>
    <lineage>
        <taxon>Bacteria</taxon>
        <taxon>Pseudomonadati</taxon>
        <taxon>Bacteroidota</taxon>
        <taxon>Cytophagia</taxon>
        <taxon>Cytophagales</taxon>
        <taxon>Thermonemataceae</taxon>
        <taxon>Thermonema</taxon>
    </lineage>
</organism>
<evidence type="ECO:0000256" key="4">
    <source>
        <dbReference type="ARBA" id="ARBA00022490"/>
    </source>
</evidence>
<dbReference type="PANTHER" id="PTHR33602">
    <property type="entry name" value="REGULATORY PROTEIN RECX FAMILY PROTEIN"/>
    <property type="match status" value="1"/>
</dbReference>
<dbReference type="HAMAP" id="MF_01114">
    <property type="entry name" value="RecX"/>
    <property type="match status" value="1"/>
</dbReference>
<comment type="caution">
    <text evidence="8">The sequence shown here is derived from an EMBL/GenBank/DDBJ whole genome shotgun (WGS) entry which is preliminary data.</text>
</comment>
<dbReference type="InterPro" id="IPR036388">
    <property type="entry name" value="WH-like_DNA-bd_sf"/>
</dbReference>
<dbReference type="InterPro" id="IPR053925">
    <property type="entry name" value="RecX_HTH_3rd"/>
</dbReference>
<name>A0A846MRX6_9BACT</name>
<dbReference type="Pfam" id="PF02631">
    <property type="entry name" value="RecX_HTH2"/>
    <property type="match status" value="1"/>
</dbReference>
<gene>
    <name evidence="5" type="primary">recX</name>
    <name evidence="8" type="ORF">FHS56_001625</name>
</gene>
<keyword evidence="4 5" id="KW-0963">Cytoplasm</keyword>
<dbReference type="Proteomes" id="UP000537126">
    <property type="component" value="Unassembled WGS sequence"/>
</dbReference>
<dbReference type="PANTHER" id="PTHR33602:SF1">
    <property type="entry name" value="REGULATORY PROTEIN RECX FAMILY PROTEIN"/>
    <property type="match status" value="1"/>
</dbReference>
<comment type="function">
    <text evidence="5">Modulates RecA activity.</text>
</comment>
<accession>A0A846MRX6</accession>
<feature type="domain" description="RecX second three-helical" evidence="6">
    <location>
        <begin position="66"/>
        <end position="105"/>
    </location>
</feature>
<dbReference type="InterPro" id="IPR053924">
    <property type="entry name" value="RecX_HTH_2nd"/>
</dbReference>
<evidence type="ECO:0000313" key="8">
    <source>
        <dbReference type="EMBL" id="NIK74112.1"/>
    </source>
</evidence>
<sequence length="165" mass="19563">MKKARRPSSRSLSFEEVYAKACRYCAYQERSPAEVEQFLKDKFMLSEAERRRCIDHLIEDGFLNKRRFAMLYAQSKFRQKQWGKQKIAFHLKQKAIDDQLIEEALDALDPIEYEACLQKLLEQKNESLQKTESDPLKQRAKLIRYAQQKGYESDLIYKLMQALGN</sequence>
<comment type="subcellular location">
    <subcellularLocation>
        <location evidence="1 5">Cytoplasm</location>
    </subcellularLocation>
</comment>
<dbReference type="GO" id="GO:0005737">
    <property type="term" value="C:cytoplasm"/>
    <property type="evidence" value="ECO:0007669"/>
    <property type="project" value="UniProtKB-SubCell"/>
</dbReference>
<evidence type="ECO:0000259" key="6">
    <source>
        <dbReference type="Pfam" id="PF02631"/>
    </source>
</evidence>
<dbReference type="AlphaFoldDB" id="A0A846MRX6"/>
<dbReference type="Gene3D" id="1.10.10.10">
    <property type="entry name" value="Winged helix-like DNA-binding domain superfamily/Winged helix DNA-binding domain"/>
    <property type="match status" value="1"/>
</dbReference>
<reference evidence="8 9" key="1">
    <citation type="submission" date="2020-03" db="EMBL/GenBank/DDBJ databases">
        <title>Genomic Encyclopedia of Type Strains, Phase IV (KMG-IV): sequencing the most valuable type-strain genomes for metagenomic binning, comparative biology and taxonomic classification.</title>
        <authorList>
            <person name="Goeker M."/>
        </authorList>
    </citation>
    <scope>NUCLEOTIDE SEQUENCE [LARGE SCALE GENOMIC DNA]</scope>
    <source>
        <strain evidence="8 9">DSM 5718</strain>
    </source>
</reference>
<evidence type="ECO:0000256" key="3">
    <source>
        <dbReference type="ARBA" id="ARBA00018111"/>
    </source>
</evidence>
<dbReference type="EMBL" id="JAASRN010000002">
    <property type="protein sequence ID" value="NIK74112.1"/>
    <property type="molecule type" value="Genomic_DNA"/>
</dbReference>
<evidence type="ECO:0000256" key="1">
    <source>
        <dbReference type="ARBA" id="ARBA00004496"/>
    </source>
</evidence>
<protein>
    <recommendedName>
        <fullName evidence="3 5">Regulatory protein RecX</fullName>
    </recommendedName>
</protein>